<reference evidence="1" key="1">
    <citation type="submission" date="2024-05" db="EMBL/GenBank/DDBJ databases">
        <title>30 novel species of actinomycetes from the DSMZ collection.</title>
        <authorList>
            <person name="Nouioui I."/>
        </authorList>
    </citation>
    <scope>NUCLEOTIDE SEQUENCE</scope>
    <source>
        <strain evidence="1">DSM 40473</strain>
    </source>
</reference>
<organism evidence="1 2">
    <name type="scientific">Streptomyces hesseae</name>
    <dbReference type="NCBI Taxonomy" id="3075519"/>
    <lineage>
        <taxon>Bacteria</taxon>
        <taxon>Bacillati</taxon>
        <taxon>Actinomycetota</taxon>
        <taxon>Actinomycetes</taxon>
        <taxon>Kitasatosporales</taxon>
        <taxon>Streptomycetaceae</taxon>
        <taxon>Streptomyces</taxon>
    </lineage>
</organism>
<dbReference type="Gene3D" id="1.10.10.10">
    <property type="entry name" value="Winged helix-like DNA-binding domain superfamily/Winged helix DNA-binding domain"/>
    <property type="match status" value="1"/>
</dbReference>
<protein>
    <submittedName>
        <fullName evidence="1">MarR family winged helix-turn-helix transcriptional regulator</fullName>
    </submittedName>
</protein>
<name>A0ABU2SQY8_9ACTN</name>
<dbReference type="InterPro" id="IPR036390">
    <property type="entry name" value="WH_DNA-bd_sf"/>
</dbReference>
<gene>
    <name evidence="1" type="ORF">RM609_20355</name>
</gene>
<evidence type="ECO:0000313" key="1">
    <source>
        <dbReference type="EMBL" id="MDT0451423.1"/>
    </source>
</evidence>
<evidence type="ECO:0000313" key="2">
    <source>
        <dbReference type="Proteomes" id="UP001180531"/>
    </source>
</evidence>
<sequence length="170" mass="19220">MTTTPQNTQLTTPKADDANLAGQPIGYWSHATHKAVIRHIRGALATQDVTQPQWWVLNRTVLVEGGLTRQELRESLTVNLDHRPEEIDQALYGLLARGWMTEGGEDRYVLTDAGHEAKERIFEVVRRVRAEIHAGITDEEYAAALTVMRRMISNVGADELLSPDRWLPKR</sequence>
<accession>A0ABU2SQY8</accession>
<dbReference type="EMBL" id="JAVRFI010000013">
    <property type="protein sequence ID" value="MDT0451423.1"/>
    <property type="molecule type" value="Genomic_DNA"/>
</dbReference>
<keyword evidence="2" id="KW-1185">Reference proteome</keyword>
<comment type="caution">
    <text evidence="1">The sequence shown here is derived from an EMBL/GenBank/DDBJ whole genome shotgun (WGS) entry which is preliminary data.</text>
</comment>
<dbReference type="SUPFAM" id="SSF46785">
    <property type="entry name" value="Winged helix' DNA-binding domain"/>
    <property type="match status" value="1"/>
</dbReference>
<dbReference type="InterPro" id="IPR036388">
    <property type="entry name" value="WH-like_DNA-bd_sf"/>
</dbReference>
<dbReference type="Proteomes" id="UP001180531">
    <property type="component" value="Unassembled WGS sequence"/>
</dbReference>
<proteinExistence type="predicted"/>
<dbReference type="RefSeq" id="WP_311612826.1">
    <property type="nucleotide sequence ID" value="NZ_JAVRFI010000013.1"/>
</dbReference>